<evidence type="ECO:0000313" key="3">
    <source>
        <dbReference type="Proteomes" id="UP000199337"/>
    </source>
</evidence>
<keyword evidence="3" id="KW-1185">Reference proteome</keyword>
<dbReference type="InterPro" id="IPR003615">
    <property type="entry name" value="HNH_nuc"/>
</dbReference>
<sequence>MAKHGEGLGYEIVKAVNNGEIKEPITFKKVKDFCKSKGLNPSESHMRVILSNSTENTHSPTYAKYFVRVAKGEYEIHPDYRKKAKYYWLNIDTEGYEWSFSDLKVGRRETYSSLNEDGGKRKNESCFQSINIGDKVVAYETGKTKAITTICIVVDKYENDDGEVFVEFEKLRDFDKFLTLNEMKDNNSLSDCDVIGFHRGTLFELKEKHYIEIVKMLENINSLIDYYEVLEREVQKSRVLTSVERKKRLNNRESNIPEKAERKSTCFIRNPDVIAEVLERADGICEECGKAAPFLRAADKTPYLEVHHKVRLADGGEDTVDNALAVCPNCHRRLHFG</sequence>
<dbReference type="Pfam" id="PF01844">
    <property type="entry name" value="HNH"/>
    <property type="match status" value="1"/>
</dbReference>
<dbReference type="EMBL" id="FOOX01000012">
    <property type="protein sequence ID" value="SFG92479.1"/>
    <property type="molecule type" value="Genomic_DNA"/>
</dbReference>
<gene>
    <name evidence="2" type="ORF">SAMN05660649_03149</name>
</gene>
<dbReference type="Gene3D" id="1.10.30.50">
    <property type="match status" value="1"/>
</dbReference>
<reference evidence="3" key="1">
    <citation type="submission" date="2016-10" db="EMBL/GenBank/DDBJ databases">
        <authorList>
            <person name="Varghese N."/>
            <person name="Submissions S."/>
        </authorList>
    </citation>
    <scope>NUCLEOTIDE SEQUENCE [LARGE SCALE GENOMIC DNA]</scope>
    <source>
        <strain evidence="3">DSM 17038</strain>
    </source>
</reference>
<accession>A0A1I2VVJ1</accession>
<dbReference type="STRING" id="341036.SAMN05660649_03149"/>
<evidence type="ECO:0000259" key="1">
    <source>
        <dbReference type="SMART" id="SM00507"/>
    </source>
</evidence>
<name>A0A1I2VVJ1_9FIRM</name>
<protein>
    <submittedName>
        <fullName evidence="2">EVE domain-containing protein</fullName>
    </submittedName>
</protein>
<dbReference type="Proteomes" id="UP000199337">
    <property type="component" value="Unassembled WGS sequence"/>
</dbReference>
<dbReference type="GO" id="GO:0008270">
    <property type="term" value="F:zinc ion binding"/>
    <property type="evidence" value="ECO:0007669"/>
    <property type="project" value="InterPro"/>
</dbReference>
<dbReference type="SUPFAM" id="SSF88697">
    <property type="entry name" value="PUA domain-like"/>
    <property type="match status" value="1"/>
</dbReference>
<feature type="domain" description="HNH nuclease" evidence="1">
    <location>
        <begin position="272"/>
        <end position="332"/>
    </location>
</feature>
<dbReference type="Pfam" id="PF01878">
    <property type="entry name" value="EVE"/>
    <property type="match status" value="1"/>
</dbReference>
<evidence type="ECO:0000313" key="2">
    <source>
        <dbReference type="EMBL" id="SFG92479.1"/>
    </source>
</evidence>
<proteinExistence type="predicted"/>
<dbReference type="SMART" id="SM00507">
    <property type="entry name" value="HNHc"/>
    <property type="match status" value="1"/>
</dbReference>
<dbReference type="InterPro" id="IPR002740">
    <property type="entry name" value="EVE_domain"/>
</dbReference>
<dbReference type="GO" id="GO:0003676">
    <property type="term" value="F:nucleic acid binding"/>
    <property type="evidence" value="ECO:0007669"/>
    <property type="project" value="InterPro"/>
</dbReference>
<dbReference type="InterPro" id="IPR002711">
    <property type="entry name" value="HNH"/>
</dbReference>
<dbReference type="CDD" id="cd00085">
    <property type="entry name" value="HNHc"/>
    <property type="match status" value="1"/>
</dbReference>
<dbReference type="RefSeq" id="WP_092472337.1">
    <property type="nucleotide sequence ID" value="NZ_FOOX01000012.1"/>
</dbReference>
<dbReference type="InterPro" id="IPR015947">
    <property type="entry name" value="PUA-like_sf"/>
</dbReference>
<organism evidence="2 3">
    <name type="scientific">Desulfotruncus arcticus DSM 17038</name>
    <dbReference type="NCBI Taxonomy" id="1121424"/>
    <lineage>
        <taxon>Bacteria</taxon>
        <taxon>Bacillati</taxon>
        <taxon>Bacillota</taxon>
        <taxon>Clostridia</taxon>
        <taxon>Eubacteriales</taxon>
        <taxon>Desulfallaceae</taxon>
        <taxon>Desulfotruncus</taxon>
    </lineage>
</organism>
<dbReference type="OrthoDB" id="9779761at2"/>
<dbReference type="AlphaFoldDB" id="A0A1I2VVJ1"/>
<dbReference type="Gene3D" id="3.10.590.10">
    <property type="entry name" value="ph1033 like domains"/>
    <property type="match status" value="1"/>
</dbReference>
<dbReference type="GO" id="GO:0004519">
    <property type="term" value="F:endonuclease activity"/>
    <property type="evidence" value="ECO:0007669"/>
    <property type="project" value="InterPro"/>
</dbReference>